<dbReference type="PROSITE" id="PS52035">
    <property type="entry name" value="PEPTIDASE_M14"/>
    <property type="match status" value="1"/>
</dbReference>
<dbReference type="GO" id="GO:0004181">
    <property type="term" value="F:metallocarboxypeptidase activity"/>
    <property type="evidence" value="ECO:0007669"/>
    <property type="project" value="InterPro"/>
</dbReference>
<gene>
    <name evidence="5" type="ORF">K239x_16260</name>
</gene>
<comment type="cofactor">
    <cofactor evidence="1">
        <name>Zn(2+)</name>
        <dbReference type="ChEBI" id="CHEBI:29105"/>
    </cofactor>
</comment>
<proteinExistence type="inferred from homology"/>
<dbReference type="OrthoDB" id="237859at2"/>
<dbReference type="GO" id="GO:0006508">
    <property type="term" value="P:proteolysis"/>
    <property type="evidence" value="ECO:0007669"/>
    <property type="project" value="InterPro"/>
</dbReference>
<dbReference type="InterPro" id="IPR000834">
    <property type="entry name" value="Peptidase_M14"/>
</dbReference>
<evidence type="ECO:0000256" key="3">
    <source>
        <dbReference type="SAM" id="SignalP"/>
    </source>
</evidence>
<keyword evidence="6" id="KW-1185">Reference proteome</keyword>
<keyword evidence="5" id="KW-0645">Protease</keyword>
<evidence type="ECO:0000259" key="4">
    <source>
        <dbReference type="PROSITE" id="PS52035"/>
    </source>
</evidence>
<dbReference type="SUPFAM" id="SSF53187">
    <property type="entry name" value="Zn-dependent exopeptidases"/>
    <property type="match status" value="1"/>
</dbReference>
<comment type="caution">
    <text evidence="2">Lacks conserved residue(s) required for the propagation of feature annotation.</text>
</comment>
<dbReference type="Gene3D" id="2.60.40.3120">
    <property type="match status" value="1"/>
</dbReference>
<keyword evidence="5" id="KW-0121">Carboxypeptidase</keyword>
<dbReference type="EMBL" id="CP036526">
    <property type="protein sequence ID" value="QDT09678.1"/>
    <property type="molecule type" value="Genomic_DNA"/>
</dbReference>
<dbReference type="Proteomes" id="UP000319817">
    <property type="component" value="Chromosome"/>
</dbReference>
<feature type="chain" id="PRO_5022034394" evidence="3">
    <location>
        <begin position="25"/>
        <end position="418"/>
    </location>
</feature>
<dbReference type="PANTHER" id="PTHR12756">
    <property type="entry name" value="CYTOSOLIC CARBOXYPEPTIDASE"/>
    <property type="match status" value="1"/>
</dbReference>
<organism evidence="5 6">
    <name type="scientific">Stieleria marina</name>
    <dbReference type="NCBI Taxonomy" id="1930275"/>
    <lineage>
        <taxon>Bacteria</taxon>
        <taxon>Pseudomonadati</taxon>
        <taxon>Planctomycetota</taxon>
        <taxon>Planctomycetia</taxon>
        <taxon>Pirellulales</taxon>
        <taxon>Pirellulaceae</taxon>
        <taxon>Stieleria</taxon>
    </lineage>
</organism>
<keyword evidence="3" id="KW-0732">Signal</keyword>
<dbReference type="Gene3D" id="3.40.630.10">
    <property type="entry name" value="Zn peptidases"/>
    <property type="match status" value="1"/>
</dbReference>
<comment type="similarity">
    <text evidence="2">Belongs to the peptidase M14 family.</text>
</comment>
<evidence type="ECO:0000256" key="1">
    <source>
        <dbReference type="ARBA" id="ARBA00001947"/>
    </source>
</evidence>
<protein>
    <submittedName>
        <fullName evidence="5">Zinc carboxypeptidase</fullName>
    </submittedName>
</protein>
<dbReference type="PANTHER" id="PTHR12756:SF11">
    <property type="entry name" value="CYTOSOLIC CARBOXYPEPTIDASE 1"/>
    <property type="match status" value="1"/>
</dbReference>
<dbReference type="InterPro" id="IPR040626">
    <property type="entry name" value="Pepdidase_M14_N"/>
</dbReference>
<dbReference type="Pfam" id="PF00246">
    <property type="entry name" value="Peptidase_M14"/>
    <property type="match status" value="1"/>
</dbReference>
<reference evidence="5 6" key="1">
    <citation type="submission" date="2019-02" db="EMBL/GenBank/DDBJ databases">
        <title>Deep-cultivation of Planctomycetes and their phenomic and genomic characterization uncovers novel biology.</title>
        <authorList>
            <person name="Wiegand S."/>
            <person name="Jogler M."/>
            <person name="Boedeker C."/>
            <person name="Pinto D."/>
            <person name="Vollmers J."/>
            <person name="Rivas-Marin E."/>
            <person name="Kohn T."/>
            <person name="Peeters S.H."/>
            <person name="Heuer A."/>
            <person name="Rast P."/>
            <person name="Oberbeckmann S."/>
            <person name="Bunk B."/>
            <person name="Jeske O."/>
            <person name="Meyerdierks A."/>
            <person name="Storesund J.E."/>
            <person name="Kallscheuer N."/>
            <person name="Luecker S."/>
            <person name="Lage O.M."/>
            <person name="Pohl T."/>
            <person name="Merkel B.J."/>
            <person name="Hornburger P."/>
            <person name="Mueller R.-W."/>
            <person name="Bruemmer F."/>
            <person name="Labrenz M."/>
            <person name="Spormann A.M."/>
            <person name="Op den Camp H."/>
            <person name="Overmann J."/>
            <person name="Amann R."/>
            <person name="Jetten M.S.M."/>
            <person name="Mascher T."/>
            <person name="Medema M.H."/>
            <person name="Devos D.P."/>
            <person name="Kaster A.-K."/>
            <person name="Ovreas L."/>
            <person name="Rohde M."/>
            <person name="Galperin M.Y."/>
            <person name="Jogler C."/>
        </authorList>
    </citation>
    <scope>NUCLEOTIDE SEQUENCE [LARGE SCALE GENOMIC DNA]</scope>
    <source>
        <strain evidence="5 6">K23_9</strain>
    </source>
</reference>
<feature type="domain" description="Peptidase M14" evidence="4">
    <location>
        <begin position="146"/>
        <end position="418"/>
    </location>
</feature>
<keyword evidence="5" id="KW-0378">Hydrolase</keyword>
<evidence type="ECO:0000313" key="5">
    <source>
        <dbReference type="EMBL" id="QDT09678.1"/>
    </source>
</evidence>
<feature type="signal peptide" evidence="3">
    <location>
        <begin position="1"/>
        <end position="24"/>
    </location>
</feature>
<sequence precursor="true">MNHHVLVAVLAIVCLSHVSGACQANEPLAIVADFEGASVRDVAIDQQERSVSFMPGGDPQRGWPCWWYFRIDGIGIDEEITLRLRGSSATIEKQKPLSAFWAMPAQATYSIDGKSWRHTARGERQGEWMTYNLKPNAPSVYVAWGPPYTPKTAERFVRETGKRSSHATATELCRSRDGRTVPMLHVREGQRESKDRFGVWVQARQHAWESGSSWVAQGFAQWIIGDDPSAAWLRQHADIYVIPIMDVDNTATGNGGKNALPHDHNRDWSPKPHWNETMAAQRMVLDLIADDRMDVFLDLHNPAPGDPCFFYILPEELIKEPMIGLRNRFIDLAYAKIRQIKPMIPMSNKPKITGVNYHPLWRQISANWVSMNGNADTVSLCLETAWNLPSSTTAGYQAVGASLAATVDEYLAERPELP</sequence>
<evidence type="ECO:0000256" key="2">
    <source>
        <dbReference type="PROSITE-ProRule" id="PRU01379"/>
    </source>
</evidence>
<name>A0A517NRC1_9BACT</name>
<dbReference type="Pfam" id="PF18027">
    <property type="entry name" value="Pepdidase_M14_N"/>
    <property type="match status" value="1"/>
</dbReference>
<dbReference type="GO" id="GO:0008270">
    <property type="term" value="F:zinc ion binding"/>
    <property type="evidence" value="ECO:0007669"/>
    <property type="project" value="InterPro"/>
</dbReference>
<evidence type="ECO:0000313" key="6">
    <source>
        <dbReference type="Proteomes" id="UP000319817"/>
    </source>
</evidence>
<dbReference type="AlphaFoldDB" id="A0A517NRC1"/>
<dbReference type="InterPro" id="IPR050821">
    <property type="entry name" value="Cytosolic_carboxypeptidase"/>
</dbReference>
<accession>A0A517NRC1</accession>
<dbReference type="RefSeq" id="WP_145417259.1">
    <property type="nucleotide sequence ID" value="NZ_CP036526.1"/>
</dbReference>